<dbReference type="AlphaFoldDB" id="A0A0R3KEU2"/>
<sequence length="166" mass="18305">MPRGIIGAIVARGDLGRRSSRTRYSRPIMRKAVVITLMSVFAALAVQTSSHAAPAFDGLWATSKKDCRDKDGPDSKTFIDLENVIKGKPAPLVDQYENHCRVDRKTPAGDGLVLSTTCFEFWDDYNKGANGRKVTIKLSPGPNDTLKIDGKPYLLCKRKGDLPKNR</sequence>
<dbReference type="EMBL" id="LLXZ01000224">
    <property type="protein sequence ID" value="KRQ93706.1"/>
    <property type="molecule type" value="Genomic_DNA"/>
</dbReference>
<accession>A0A0R3KEU2</accession>
<dbReference type="STRING" id="280332.CQ12_36965"/>
<reference evidence="1 2" key="1">
    <citation type="submission" date="2014-03" db="EMBL/GenBank/DDBJ databases">
        <title>Bradyrhizobium valentinum sp. nov., isolated from effective nodules of Lupinus mariae-josephae, a lupine endemic of basic-lime soils in Eastern Spain.</title>
        <authorList>
            <person name="Duran D."/>
            <person name="Rey L."/>
            <person name="Navarro A."/>
            <person name="Busquets A."/>
            <person name="Imperial J."/>
            <person name="Ruiz-Argueso T."/>
        </authorList>
    </citation>
    <scope>NUCLEOTIDE SEQUENCE [LARGE SCALE GENOMIC DNA]</scope>
    <source>
        <strain evidence="1 2">PAC68</strain>
    </source>
</reference>
<evidence type="ECO:0000313" key="2">
    <source>
        <dbReference type="Proteomes" id="UP000050863"/>
    </source>
</evidence>
<keyword evidence="2" id="KW-1185">Reference proteome</keyword>
<proteinExistence type="predicted"/>
<gene>
    <name evidence="1" type="ORF">CQ12_36965</name>
</gene>
<evidence type="ECO:0000313" key="1">
    <source>
        <dbReference type="EMBL" id="KRQ93706.1"/>
    </source>
</evidence>
<protein>
    <submittedName>
        <fullName evidence="1">Uncharacterized protein</fullName>
    </submittedName>
</protein>
<organism evidence="1 2">
    <name type="scientific">Bradyrhizobium jicamae</name>
    <dbReference type="NCBI Taxonomy" id="280332"/>
    <lineage>
        <taxon>Bacteria</taxon>
        <taxon>Pseudomonadati</taxon>
        <taxon>Pseudomonadota</taxon>
        <taxon>Alphaproteobacteria</taxon>
        <taxon>Hyphomicrobiales</taxon>
        <taxon>Nitrobacteraceae</taxon>
        <taxon>Bradyrhizobium</taxon>
    </lineage>
</organism>
<dbReference type="Proteomes" id="UP000050863">
    <property type="component" value="Unassembled WGS sequence"/>
</dbReference>
<name>A0A0R3KEU2_9BRAD</name>
<comment type="caution">
    <text evidence="1">The sequence shown here is derived from an EMBL/GenBank/DDBJ whole genome shotgun (WGS) entry which is preliminary data.</text>
</comment>